<organism evidence="4 5">
    <name type="scientific">Paenibacillus oryzisoli</name>
    <dbReference type="NCBI Taxonomy" id="1850517"/>
    <lineage>
        <taxon>Bacteria</taxon>
        <taxon>Bacillati</taxon>
        <taxon>Bacillota</taxon>
        <taxon>Bacilli</taxon>
        <taxon>Bacillales</taxon>
        <taxon>Paenibacillaceae</taxon>
        <taxon>Paenibacillus</taxon>
    </lineage>
</organism>
<sequence>MLVLIVLLFTVSIVDAAEPSTILAPIGQIKQGESLTIQGTTSLQEVIVQIMRPNQTLLEMDQLTKSELLAGKTVTLPMHAPLGSYTVKLGMGSDVSVATFVVVANGGGDPNPGTDPGTDPGTNPGTNPGTTPGTDPGADPETDPGTEPAETPAAPGLPGEKPDGSGELAIQAVGKPDAAGVAKAAVTLEALDEAFASVQGAAASKLTLDVQKVGGAQAYETTLPAAALSEGGKLRELTLRTEFGSLTLPSNMFTTAAIAGTANVSITIRHVGADNLPAQARAAIGNRPIVDIQVMLDGQPVPWANDQTPVSVSIPYQPTIMELNNPENITVWYLDERGMPVPVTSGKYDEQSGQVTFITTHFSRYAVVYVTKTFGDIAAFPWAKKQIEALAAKGIIAGTSEGSFSPAASIKRADFVILLMRTLGMTAPAGEKFADVNASDYYHDAVQTARTLGITQGFGDNQFKPNQTISRQEMMTLTARALTIAGKLAPVGSGGNLAAFKDAADVASYASDSIQALIGQGIIEGSNGLLLPWASTSRAETAVMLYRIYHRSGGM</sequence>
<feature type="domain" description="SLH" evidence="3">
    <location>
        <begin position="370"/>
        <end position="428"/>
    </location>
</feature>
<feature type="signal peptide" evidence="2">
    <location>
        <begin position="1"/>
        <end position="16"/>
    </location>
</feature>
<feature type="compositionally biased region" description="Low complexity" evidence="1">
    <location>
        <begin position="111"/>
        <end position="137"/>
    </location>
</feature>
<comment type="caution">
    <text evidence="4">The sequence shown here is derived from an EMBL/GenBank/DDBJ whole genome shotgun (WGS) entry which is preliminary data.</text>
</comment>
<dbReference type="EMBL" id="LYPB01000058">
    <property type="protein sequence ID" value="OAS19336.1"/>
    <property type="molecule type" value="Genomic_DNA"/>
</dbReference>
<protein>
    <recommendedName>
        <fullName evidence="3">SLH domain-containing protein</fullName>
    </recommendedName>
</protein>
<proteinExistence type="predicted"/>
<dbReference type="PANTHER" id="PTHR43308">
    <property type="entry name" value="OUTER MEMBRANE PROTEIN ALPHA-RELATED"/>
    <property type="match status" value="1"/>
</dbReference>
<dbReference type="STRING" id="1850517.A8708_26880"/>
<name>A0A198AE59_9BACL</name>
<feature type="domain" description="SLH" evidence="3">
    <location>
        <begin position="429"/>
        <end position="492"/>
    </location>
</feature>
<dbReference type="PANTHER" id="PTHR43308:SF5">
    <property type="entry name" value="S-LAYER PROTEIN _ PEPTIDOGLYCAN ENDO-BETA-N-ACETYLGLUCOSAMINIDASE"/>
    <property type="match status" value="1"/>
</dbReference>
<keyword evidence="5" id="KW-1185">Reference proteome</keyword>
<feature type="region of interest" description="Disordered" evidence="1">
    <location>
        <begin position="106"/>
        <end position="167"/>
    </location>
</feature>
<feature type="compositionally biased region" description="Low complexity" evidence="1">
    <location>
        <begin position="145"/>
        <end position="159"/>
    </location>
</feature>
<dbReference type="PROSITE" id="PS51272">
    <property type="entry name" value="SLH"/>
    <property type="match status" value="3"/>
</dbReference>
<evidence type="ECO:0000313" key="4">
    <source>
        <dbReference type="EMBL" id="OAS19336.1"/>
    </source>
</evidence>
<dbReference type="Proteomes" id="UP000078454">
    <property type="component" value="Unassembled WGS sequence"/>
</dbReference>
<keyword evidence="2" id="KW-0732">Signal</keyword>
<feature type="chain" id="PRO_5008278030" description="SLH domain-containing protein" evidence="2">
    <location>
        <begin position="17"/>
        <end position="555"/>
    </location>
</feature>
<evidence type="ECO:0000256" key="1">
    <source>
        <dbReference type="SAM" id="MobiDB-lite"/>
    </source>
</evidence>
<reference evidence="4 5" key="1">
    <citation type="submission" date="2016-05" db="EMBL/GenBank/DDBJ databases">
        <title>Paenibacillus sp. 1ZS3-15 nov., isolated from the rhizosphere soil.</title>
        <authorList>
            <person name="Zhang X.X."/>
            <person name="Zhang J."/>
        </authorList>
    </citation>
    <scope>NUCLEOTIDE SEQUENCE [LARGE SCALE GENOMIC DNA]</scope>
    <source>
        <strain evidence="4 5">1ZS3-15</strain>
    </source>
</reference>
<evidence type="ECO:0000256" key="2">
    <source>
        <dbReference type="SAM" id="SignalP"/>
    </source>
</evidence>
<gene>
    <name evidence="4" type="ORF">A8708_26880</name>
</gene>
<dbReference type="AlphaFoldDB" id="A0A198AE59"/>
<feature type="domain" description="SLH" evidence="3">
    <location>
        <begin position="497"/>
        <end position="555"/>
    </location>
</feature>
<dbReference type="Pfam" id="PF00395">
    <property type="entry name" value="SLH"/>
    <property type="match status" value="3"/>
</dbReference>
<evidence type="ECO:0000313" key="5">
    <source>
        <dbReference type="Proteomes" id="UP000078454"/>
    </source>
</evidence>
<dbReference type="InterPro" id="IPR001119">
    <property type="entry name" value="SLH_dom"/>
</dbReference>
<dbReference type="InterPro" id="IPR051465">
    <property type="entry name" value="Cell_Envelope_Struct_Comp"/>
</dbReference>
<evidence type="ECO:0000259" key="3">
    <source>
        <dbReference type="PROSITE" id="PS51272"/>
    </source>
</evidence>
<accession>A0A198AE59</accession>